<dbReference type="InterPro" id="IPR024726">
    <property type="entry name" value="FhuF_C"/>
</dbReference>
<protein>
    <submittedName>
        <fullName evidence="2">Siderophore-iron reductase FhuF</fullName>
    </submittedName>
</protein>
<sequence length="171" mass="18576">MRLAELLRPDAFDALLLGLYGPELMPAQRPVLVSQWSKYYFALLWRAALVGRAPLQVQALAVTLDGRGLPTDLSTSAAVGGVVAVLERHLPAIVEQLAVLGSVPAAVLWGNAGDCLEQIAGERPEVQRLLETPGNPLYGAVRYTPDGRRVRRTCCLSYKVEWVGRCAQCPL</sequence>
<reference evidence="2 3" key="1">
    <citation type="journal article" date="2016" name="J. Hazard. Mater.">
        <title>A newly isolated Pseudomonas putida S-1 strain for batch-mode-propanethiol degradation and continuous treatment of propanethiol-containing waste gas.</title>
        <authorList>
            <person name="Chen D.Z."/>
            <person name="Sun Y.M."/>
            <person name="Han L.M."/>
            <person name="Chen J."/>
            <person name="Ye J.X."/>
            <person name="Chen J.M."/>
        </authorList>
    </citation>
    <scope>NUCLEOTIDE SEQUENCE [LARGE SCALE GENOMIC DNA]</scope>
    <source>
        <strain evidence="2 3">S-1</strain>
    </source>
</reference>
<name>A0ABX8DNM0_9PSED</name>
<dbReference type="Proteomes" id="UP000678154">
    <property type="component" value="Chromosome"/>
</dbReference>
<dbReference type="GeneID" id="87482668"/>
<dbReference type="InterPro" id="IPR008090">
    <property type="entry name" value="Fe_iron_reduct"/>
</dbReference>
<evidence type="ECO:0000259" key="1">
    <source>
        <dbReference type="Pfam" id="PF11575"/>
    </source>
</evidence>
<accession>A0ABX8DNM0</accession>
<dbReference type="NCBIfam" id="TIGR03951">
    <property type="entry name" value="Fe_III_red_FhuF"/>
    <property type="match status" value="1"/>
</dbReference>
<dbReference type="EMBL" id="CP074676">
    <property type="protein sequence ID" value="QVL17757.1"/>
    <property type="molecule type" value="Genomic_DNA"/>
</dbReference>
<keyword evidence="3" id="KW-1185">Reference proteome</keyword>
<organism evidence="2 3">
    <name type="scientific">Pseudomonas qingdaonensis</name>
    <dbReference type="NCBI Taxonomy" id="2056231"/>
    <lineage>
        <taxon>Bacteria</taxon>
        <taxon>Pseudomonadati</taxon>
        <taxon>Pseudomonadota</taxon>
        <taxon>Gammaproteobacteria</taxon>
        <taxon>Pseudomonadales</taxon>
        <taxon>Pseudomonadaceae</taxon>
        <taxon>Pseudomonas</taxon>
    </lineage>
</organism>
<gene>
    <name evidence="2" type="primary">fhuF</name>
    <name evidence="2" type="ORF">KH389_20540</name>
</gene>
<dbReference type="RefSeq" id="WP_213606152.1">
    <property type="nucleotide sequence ID" value="NZ_CP074676.1"/>
</dbReference>
<proteinExistence type="predicted"/>
<evidence type="ECO:0000313" key="3">
    <source>
        <dbReference type="Proteomes" id="UP000678154"/>
    </source>
</evidence>
<evidence type="ECO:0000313" key="2">
    <source>
        <dbReference type="EMBL" id="QVL17757.1"/>
    </source>
</evidence>
<feature type="domain" description="Ferric siderophore reductase C-terminal" evidence="1">
    <location>
        <begin position="151"/>
        <end position="171"/>
    </location>
</feature>
<dbReference type="Pfam" id="PF11575">
    <property type="entry name" value="FhuF_C"/>
    <property type="match status" value="1"/>
</dbReference>